<organism evidence="1 2">
    <name type="scientific">Stieleria marina</name>
    <dbReference type="NCBI Taxonomy" id="1930275"/>
    <lineage>
        <taxon>Bacteria</taxon>
        <taxon>Pseudomonadati</taxon>
        <taxon>Planctomycetota</taxon>
        <taxon>Planctomycetia</taxon>
        <taxon>Pirellulales</taxon>
        <taxon>Pirellulaceae</taxon>
        <taxon>Stieleria</taxon>
    </lineage>
</organism>
<dbReference type="Gene3D" id="3.40.50.300">
    <property type="entry name" value="P-loop containing nucleotide triphosphate hydrolases"/>
    <property type="match status" value="1"/>
</dbReference>
<gene>
    <name evidence="1" type="ORF">K239x_52400</name>
</gene>
<evidence type="ECO:0008006" key="3">
    <source>
        <dbReference type="Google" id="ProtNLM"/>
    </source>
</evidence>
<protein>
    <recommendedName>
        <fullName evidence="3">AAA+ ATPase domain-containing protein</fullName>
    </recommendedName>
</protein>
<proteinExistence type="predicted"/>
<name>A0A517P1J0_9BACT</name>
<dbReference type="RefSeq" id="WP_145420997.1">
    <property type="nucleotide sequence ID" value="NZ_CP036526.1"/>
</dbReference>
<dbReference type="OrthoDB" id="282562at2"/>
<evidence type="ECO:0000313" key="2">
    <source>
        <dbReference type="Proteomes" id="UP000319817"/>
    </source>
</evidence>
<sequence>MSTPKTRPVPQSFAANPFCTRFVRPGAIEYRFDVTRGLDSNDRPLEVLVAAIVRTPYAAIVGPHGTGKSTLLESLRPRLGEAYSHLEFVQLHSPSSSRWQVRRRRHIHNRRVVDDAQQGLASRGSSNESRLLIVDGFEQLSVFARRKILRVAQGTQQALLVTTHAKLRSFETVFRTKIQQRILQQLTDDLLDRASESQRSILKSEIQQRDFSSVQNVREFWFEMYDRAAEVEESLGGDDSHVDAGSQSFD</sequence>
<dbReference type="EMBL" id="CP036526">
    <property type="protein sequence ID" value="QDT13223.1"/>
    <property type="molecule type" value="Genomic_DNA"/>
</dbReference>
<dbReference type="Proteomes" id="UP000319817">
    <property type="component" value="Chromosome"/>
</dbReference>
<keyword evidence="2" id="KW-1185">Reference proteome</keyword>
<dbReference type="AlphaFoldDB" id="A0A517P1J0"/>
<dbReference type="InterPro" id="IPR027417">
    <property type="entry name" value="P-loop_NTPase"/>
</dbReference>
<evidence type="ECO:0000313" key="1">
    <source>
        <dbReference type="EMBL" id="QDT13223.1"/>
    </source>
</evidence>
<accession>A0A517P1J0</accession>
<reference evidence="1 2" key="1">
    <citation type="submission" date="2019-02" db="EMBL/GenBank/DDBJ databases">
        <title>Deep-cultivation of Planctomycetes and their phenomic and genomic characterization uncovers novel biology.</title>
        <authorList>
            <person name="Wiegand S."/>
            <person name="Jogler M."/>
            <person name="Boedeker C."/>
            <person name="Pinto D."/>
            <person name="Vollmers J."/>
            <person name="Rivas-Marin E."/>
            <person name="Kohn T."/>
            <person name="Peeters S.H."/>
            <person name="Heuer A."/>
            <person name="Rast P."/>
            <person name="Oberbeckmann S."/>
            <person name="Bunk B."/>
            <person name="Jeske O."/>
            <person name="Meyerdierks A."/>
            <person name="Storesund J.E."/>
            <person name="Kallscheuer N."/>
            <person name="Luecker S."/>
            <person name="Lage O.M."/>
            <person name="Pohl T."/>
            <person name="Merkel B.J."/>
            <person name="Hornburger P."/>
            <person name="Mueller R.-W."/>
            <person name="Bruemmer F."/>
            <person name="Labrenz M."/>
            <person name="Spormann A.M."/>
            <person name="Op den Camp H."/>
            <person name="Overmann J."/>
            <person name="Amann R."/>
            <person name="Jetten M.S.M."/>
            <person name="Mascher T."/>
            <person name="Medema M.H."/>
            <person name="Devos D.P."/>
            <person name="Kaster A.-K."/>
            <person name="Ovreas L."/>
            <person name="Rohde M."/>
            <person name="Galperin M.Y."/>
            <person name="Jogler C."/>
        </authorList>
    </citation>
    <scope>NUCLEOTIDE SEQUENCE [LARGE SCALE GENOMIC DNA]</scope>
    <source>
        <strain evidence="1 2">K23_9</strain>
    </source>
</reference>
<dbReference type="SUPFAM" id="SSF52540">
    <property type="entry name" value="P-loop containing nucleoside triphosphate hydrolases"/>
    <property type="match status" value="1"/>
</dbReference>